<keyword evidence="4 7" id="KW-0560">Oxidoreductase</keyword>
<dbReference type="PRINTS" id="PR00463">
    <property type="entry name" value="EP450I"/>
</dbReference>
<evidence type="ECO:0000256" key="1">
    <source>
        <dbReference type="ARBA" id="ARBA00001971"/>
    </source>
</evidence>
<keyword evidence="5 6" id="KW-0408">Iron</keyword>
<dbReference type="Pfam" id="PF00067">
    <property type="entry name" value="p450"/>
    <property type="match status" value="1"/>
</dbReference>
<keyword evidence="3 6" id="KW-0479">Metal-binding</keyword>
<evidence type="ECO:0000256" key="2">
    <source>
        <dbReference type="ARBA" id="ARBA00010617"/>
    </source>
</evidence>
<dbReference type="PANTHER" id="PTHR24286:SF209">
    <property type="entry name" value="BETA-AMYRIN 28-OXIDASE-LIKE"/>
    <property type="match status" value="1"/>
</dbReference>
<evidence type="ECO:0008006" key="11">
    <source>
        <dbReference type="Google" id="ProtNLM"/>
    </source>
</evidence>
<evidence type="ECO:0000313" key="10">
    <source>
        <dbReference type="Proteomes" id="UP000655225"/>
    </source>
</evidence>
<keyword evidence="10" id="KW-1185">Reference proteome</keyword>
<dbReference type="OMA" id="FDPMPVP"/>
<feature type="binding site" description="axial binding residue" evidence="6">
    <location>
        <position position="425"/>
    </location>
    <ligand>
        <name>heme</name>
        <dbReference type="ChEBI" id="CHEBI:30413"/>
    </ligand>
    <ligandPart>
        <name>Fe</name>
        <dbReference type="ChEBI" id="CHEBI:18248"/>
    </ligandPart>
</feature>
<dbReference type="GO" id="GO:0004497">
    <property type="term" value="F:monooxygenase activity"/>
    <property type="evidence" value="ECO:0007669"/>
    <property type="project" value="UniProtKB-KW"/>
</dbReference>
<evidence type="ECO:0000256" key="8">
    <source>
        <dbReference type="SAM" id="SignalP"/>
    </source>
</evidence>
<dbReference type="PRINTS" id="PR00385">
    <property type="entry name" value="P450"/>
</dbReference>
<sequence length="478" mass="54791">MEAFKTALTFLLVIISVAASYYLRRKRCETKLPPGSFGWPFVGETFAAFAANRNGTPNSFIVERTQRYDNRLIFKTSLIGDSVVILCGAAGNKFLFSNENKLVTSWWPKSLQNLFRLCILTAVGDEAKRLRRMIMTFLNPEALQRYVGTFDSVTQLHLQNEWDGKEMVESYPLVKKYTFELACRLFVSVQDREQMSRLSRHFNIILDGVIAIPLNFPGTRYYLAARAARAIREELQLIINGRRLVDKALGTPTQDLLSHLLMATDENGRFMTDDEIVNNILVLLFAGHNTSSCAVTMLMKYLAEFPDVYDKVLKAPEQRGIAMSKGPGELLNREDIQKMQYSWNVVAEVMRLSPPIIGTFREAKTDFTYAGFTIPKKWKLYWSATWTHMNPDYFVDPEKFNPSRFEGDGSKPYTFIPFGGGPRMCPGIEFARLQILVFLHNVVKRFKWDLVFTDEKVEFDPMPVPTKGLPIRLQSHKF</sequence>
<evidence type="ECO:0000256" key="6">
    <source>
        <dbReference type="PIRSR" id="PIRSR602401-1"/>
    </source>
</evidence>
<dbReference type="CDD" id="cd11043">
    <property type="entry name" value="CYP90-like"/>
    <property type="match status" value="1"/>
</dbReference>
<dbReference type="Proteomes" id="UP000655225">
    <property type="component" value="Unassembled WGS sequence"/>
</dbReference>
<organism evidence="9 10">
    <name type="scientific">Tetracentron sinense</name>
    <name type="common">Spur-leaf</name>
    <dbReference type="NCBI Taxonomy" id="13715"/>
    <lineage>
        <taxon>Eukaryota</taxon>
        <taxon>Viridiplantae</taxon>
        <taxon>Streptophyta</taxon>
        <taxon>Embryophyta</taxon>
        <taxon>Tracheophyta</taxon>
        <taxon>Spermatophyta</taxon>
        <taxon>Magnoliopsida</taxon>
        <taxon>Trochodendrales</taxon>
        <taxon>Trochodendraceae</taxon>
        <taxon>Tetracentron</taxon>
    </lineage>
</organism>
<protein>
    <recommendedName>
        <fullName evidence="11">Cytochrome P450</fullName>
    </recommendedName>
</protein>
<dbReference type="GO" id="GO:0020037">
    <property type="term" value="F:heme binding"/>
    <property type="evidence" value="ECO:0007669"/>
    <property type="project" value="InterPro"/>
</dbReference>
<comment type="similarity">
    <text evidence="2 7">Belongs to the cytochrome P450 family.</text>
</comment>
<evidence type="ECO:0000256" key="7">
    <source>
        <dbReference type="RuleBase" id="RU000461"/>
    </source>
</evidence>
<dbReference type="Gene3D" id="1.10.630.10">
    <property type="entry name" value="Cytochrome P450"/>
    <property type="match status" value="1"/>
</dbReference>
<dbReference type="PANTHER" id="PTHR24286">
    <property type="entry name" value="CYTOCHROME P450 26"/>
    <property type="match status" value="1"/>
</dbReference>
<comment type="cofactor">
    <cofactor evidence="1 6">
        <name>heme</name>
        <dbReference type="ChEBI" id="CHEBI:30413"/>
    </cofactor>
</comment>
<name>A0A834Z2N0_TETSI</name>
<evidence type="ECO:0000256" key="3">
    <source>
        <dbReference type="ARBA" id="ARBA00022723"/>
    </source>
</evidence>
<dbReference type="GO" id="GO:0016705">
    <property type="term" value="F:oxidoreductase activity, acting on paired donors, with incorporation or reduction of molecular oxygen"/>
    <property type="evidence" value="ECO:0007669"/>
    <property type="project" value="InterPro"/>
</dbReference>
<reference evidence="9 10" key="1">
    <citation type="submission" date="2020-04" db="EMBL/GenBank/DDBJ databases">
        <title>Plant Genome Project.</title>
        <authorList>
            <person name="Zhang R.-G."/>
        </authorList>
    </citation>
    <scope>NUCLEOTIDE SEQUENCE [LARGE SCALE GENOMIC DNA]</scope>
    <source>
        <strain evidence="9">YNK0</strain>
        <tissue evidence="9">Leaf</tissue>
    </source>
</reference>
<evidence type="ECO:0000256" key="4">
    <source>
        <dbReference type="ARBA" id="ARBA00023002"/>
    </source>
</evidence>
<evidence type="ECO:0000256" key="5">
    <source>
        <dbReference type="ARBA" id="ARBA00023004"/>
    </source>
</evidence>
<dbReference type="GO" id="GO:0005506">
    <property type="term" value="F:iron ion binding"/>
    <property type="evidence" value="ECO:0007669"/>
    <property type="project" value="InterPro"/>
</dbReference>
<dbReference type="SUPFAM" id="SSF48264">
    <property type="entry name" value="Cytochrome P450"/>
    <property type="match status" value="1"/>
</dbReference>
<dbReference type="PROSITE" id="PS00086">
    <property type="entry name" value="CYTOCHROME_P450"/>
    <property type="match status" value="1"/>
</dbReference>
<feature type="chain" id="PRO_5032446864" description="Cytochrome P450" evidence="8">
    <location>
        <begin position="20"/>
        <end position="478"/>
    </location>
</feature>
<dbReference type="InterPro" id="IPR017972">
    <property type="entry name" value="Cyt_P450_CS"/>
</dbReference>
<dbReference type="FunFam" id="1.10.630.10:FF:000022">
    <property type="entry name" value="Taxadiene 5-alpha hydroxylase"/>
    <property type="match status" value="1"/>
</dbReference>
<dbReference type="AlphaFoldDB" id="A0A834Z2N0"/>
<dbReference type="GO" id="GO:0016125">
    <property type="term" value="P:sterol metabolic process"/>
    <property type="evidence" value="ECO:0007669"/>
    <property type="project" value="TreeGrafter"/>
</dbReference>
<dbReference type="InterPro" id="IPR002401">
    <property type="entry name" value="Cyt_P450_E_grp-I"/>
</dbReference>
<dbReference type="InterPro" id="IPR001128">
    <property type="entry name" value="Cyt_P450"/>
</dbReference>
<dbReference type="InterPro" id="IPR036396">
    <property type="entry name" value="Cyt_P450_sf"/>
</dbReference>
<comment type="caution">
    <text evidence="9">The sequence shown here is derived from an EMBL/GenBank/DDBJ whole genome shotgun (WGS) entry which is preliminary data.</text>
</comment>
<keyword evidence="6 7" id="KW-0349">Heme</keyword>
<dbReference type="EMBL" id="JABCRI010000011">
    <property type="protein sequence ID" value="KAF8398592.1"/>
    <property type="molecule type" value="Genomic_DNA"/>
</dbReference>
<keyword evidence="8" id="KW-0732">Signal</keyword>
<keyword evidence="7" id="KW-0503">Monooxygenase</keyword>
<proteinExistence type="inferred from homology"/>
<accession>A0A834Z2N0</accession>
<dbReference type="OrthoDB" id="1372046at2759"/>
<evidence type="ECO:0000313" key="9">
    <source>
        <dbReference type="EMBL" id="KAF8398592.1"/>
    </source>
</evidence>
<gene>
    <name evidence="9" type="ORF">HHK36_017523</name>
</gene>
<feature type="signal peptide" evidence="8">
    <location>
        <begin position="1"/>
        <end position="19"/>
    </location>
</feature>